<organism evidence="1">
    <name type="scientific">uncultured Caudovirales phage</name>
    <dbReference type="NCBI Taxonomy" id="2100421"/>
    <lineage>
        <taxon>Viruses</taxon>
        <taxon>Duplodnaviria</taxon>
        <taxon>Heunggongvirae</taxon>
        <taxon>Uroviricota</taxon>
        <taxon>Caudoviricetes</taxon>
        <taxon>Peduoviridae</taxon>
        <taxon>Maltschvirus</taxon>
        <taxon>Maltschvirus maltsch</taxon>
    </lineage>
</organism>
<name>A0A6J5KX17_9CAUD</name>
<accession>A0A6J5KX17</accession>
<protein>
    <submittedName>
        <fullName evidence="1">Uncharacterized protein</fullName>
    </submittedName>
</protein>
<gene>
    <name evidence="1" type="ORF">UFOVP75_12</name>
</gene>
<proteinExistence type="predicted"/>
<evidence type="ECO:0000313" key="1">
    <source>
        <dbReference type="EMBL" id="CAB4126571.1"/>
    </source>
</evidence>
<dbReference type="EMBL" id="LR796209">
    <property type="protein sequence ID" value="CAB4126571.1"/>
    <property type="molecule type" value="Genomic_DNA"/>
</dbReference>
<reference evidence="1" key="1">
    <citation type="submission" date="2020-04" db="EMBL/GenBank/DDBJ databases">
        <authorList>
            <person name="Chiriac C."/>
            <person name="Salcher M."/>
            <person name="Ghai R."/>
            <person name="Kavagutti S V."/>
        </authorList>
    </citation>
    <scope>NUCLEOTIDE SEQUENCE</scope>
</reference>
<sequence>MTDHNRLFSLRFSLAGKRATVTAWEGPMQGHHTRVDVEVKYDGAVIFPRGFTYVGIPGHASLDGIFARKCVLSLVGMKPGDTDREFFDSYSEAQLAFVKAHGEEISMVREMRYCDPDTGNLKN</sequence>